<name>A0A2V2MZU9_9EURY</name>
<keyword evidence="2" id="KW-1185">Reference proteome</keyword>
<sequence length="450" mass="48668">MTSMVCSHIVHQAVFMIPGVLLMLLFLALPVSVAGSDSLESSYHTIDIEYPDIITPEIYWQKCLNGPITDSSYIIQQTSDGGYLLIGRPDSSGENGTDSRQNPGYWIVKQSPGGEIVWQKSYRGSGWQSPDILSQTESCGYAYGGKFGPGEKNATINQSMNTSWIIKLTREGLISWEKSLDTPNHEEIHSIQQTRDSGYIVSGSIRFPDGLHTPSRSDRDIWIAKLTSSGDLIWKKTFGGTKDDLGYSIRQTIDGGYIMAGASASHDGDVSGNHGDLDYWIVKLTPGVEITWQKCFGGSQNDIPYFIQQLSDGGYIIAGASASDDGDVSGNHGELDYWIVKLSPGGDLAWQRCLGGKGIDEAKSIRQTRDGGYIVAGGSASDDGDVTGNHGDSDYWIVKLGPDGGLKWEKSLGGSMYDSGESILQTNDGGYIIAGITLSEDIDIAGNREK</sequence>
<dbReference type="PANTHER" id="PTHR42754">
    <property type="entry name" value="ENDOGLUCANASE"/>
    <property type="match status" value="1"/>
</dbReference>
<dbReference type="Proteomes" id="UP000245657">
    <property type="component" value="Unassembled WGS sequence"/>
</dbReference>
<organism evidence="1 2">
    <name type="scientific">Methanospirillum lacunae</name>
    <dbReference type="NCBI Taxonomy" id="668570"/>
    <lineage>
        <taxon>Archaea</taxon>
        <taxon>Methanobacteriati</taxon>
        <taxon>Methanobacteriota</taxon>
        <taxon>Stenosarchaea group</taxon>
        <taxon>Methanomicrobia</taxon>
        <taxon>Methanomicrobiales</taxon>
        <taxon>Methanospirillaceae</taxon>
        <taxon>Methanospirillum</taxon>
    </lineage>
</organism>
<dbReference type="PANTHER" id="PTHR42754:SF1">
    <property type="entry name" value="LIPOPROTEIN"/>
    <property type="match status" value="1"/>
</dbReference>
<dbReference type="RefSeq" id="WP_109970152.1">
    <property type="nucleotide sequence ID" value="NZ_QGMY01000018.1"/>
</dbReference>
<reference evidence="1 2" key="1">
    <citation type="submission" date="2018-05" db="EMBL/GenBank/DDBJ databases">
        <title>Draft genome of Methanospirillum lacunae Ki8-1.</title>
        <authorList>
            <person name="Dueholm M.S."/>
            <person name="Nielsen P.H."/>
            <person name="Bakmann L.F."/>
            <person name="Otzen D.E."/>
        </authorList>
    </citation>
    <scope>NUCLEOTIDE SEQUENCE [LARGE SCALE GENOMIC DNA]</scope>
    <source>
        <strain evidence="1 2">Ki8-1</strain>
    </source>
</reference>
<proteinExistence type="predicted"/>
<protein>
    <submittedName>
        <fullName evidence="1">Secretion protein</fullName>
    </submittedName>
</protein>
<accession>A0A2V2MZU9</accession>
<dbReference type="AlphaFoldDB" id="A0A2V2MZU9"/>
<evidence type="ECO:0000313" key="1">
    <source>
        <dbReference type="EMBL" id="PWR69828.1"/>
    </source>
</evidence>
<dbReference type="EMBL" id="QGMY01000018">
    <property type="protein sequence ID" value="PWR69828.1"/>
    <property type="molecule type" value="Genomic_DNA"/>
</dbReference>
<gene>
    <name evidence="1" type="ORF">DK846_16765</name>
</gene>
<dbReference type="OrthoDB" id="98274at2157"/>
<evidence type="ECO:0000313" key="2">
    <source>
        <dbReference type="Proteomes" id="UP000245657"/>
    </source>
</evidence>
<comment type="caution">
    <text evidence="1">The sequence shown here is derived from an EMBL/GenBank/DDBJ whole genome shotgun (WGS) entry which is preliminary data.</text>
</comment>